<dbReference type="RefSeq" id="WP_104981374.1">
    <property type="nucleotide sequence ID" value="NZ_CP012673.1"/>
</dbReference>
<evidence type="ECO:0000313" key="2">
    <source>
        <dbReference type="Proteomes" id="UP000238348"/>
    </source>
</evidence>
<dbReference type="Proteomes" id="UP000238348">
    <property type="component" value="Chromosome"/>
</dbReference>
<protein>
    <submittedName>
        <fullName evidence="1">Uncharacterized protein</fullName>
    </submittedName>
</protein>
<dbReference type="AlphaFoldDB" id="A0A2L0ETF2"/>
<sequence length="180" mass="20126">MGPVVIEDAALNQQPLFVRSWCRPVRVWVHARKTTRGGAFNGEGHALHCRWVLPRTGAFAVEAVAAPSGRVELWSGCGAYYLRTGGDLYLKGGVGRWEVNVWSAEDETGVWNEPQAFWLTHFYEKEQALRFPPFVSHFRLITGQMTLGDYALTPNVIYPVGLAPESEINAQGYWQSGTML</sequence>
<organism evidence="1 2">
    <name type="scientific">Sorangium cellulosum</name>
    <name type="common">Polyangium cellulosum</name>
    <dbReference type="NCBI Taxonomy" id="56"/>
    <lineage>
        <taxon>Bacteria</taxon>
        <taxon>Pseudomonadati</taxon>
        <taxon>Myxococcota</taxon>
        <taxon>Polyangia</taxon>
        <taxon>Polyangiales</taxon>
        <taxon>Polyangiaceae</taxon>
        <taxon>Sorangium</taxon>
    </lineage>
</organism>
<gene>
    <name evidence="1" type="ORF">SOCE26_040100</name>
</gene>
<evidence type="ECO:0000313" key="1">
    <source>
        <dbReference type="EMBL" id="AUX42577.1"/>
    </source>
</evidence>
<accession>A0A2L0ETF2</accession>
<name>A0A2L0ETF2_SORCE</name>
<dbReference type="EMBL" id="CP012673">
    <property type="protein sequence ID" value="AUX42577.1"/>
    <property type="molecule type" value="Genomic_DNA"/>
</dbReference>
<reference evidence="1 2" key="1">
    <citation type="submission" date="2015-09" db="EMBL/GenBank/DDBJ databases">
        <title>Sorangium comparison.</title>
        <authorList>
            <person name="Zaburannyi N."/>
            <person name="Bunk B."/>
            <person name="Overmann J."/>
            <person name="Mueller R."/>
        </authorList>
    </citation>
    <scope>NUCLEOTIDE SEQUENCE [LARGE SCALE GENOMIC DNA]</scope>
    <source>
        <strain evidence="1 2">So ce26</strain>
    </source>
</reference>
<proteinExistence type="predicted"/>